<dbReference type="EMBL" id="CAJVCE010000004">
    <property type="protein sequence ID" value="CAG7634113.1"/>
    <property type="molecule type" value="Genomic_DNA"/>
</dbReference>
<dbReference type="Proteomes" id="UP000730618">
    <property type="component" value="Unassembled WGS sequence"/>
</dbReference>
<evidence type="ECO:0000313" key="3">
    <source>
        <dbReference type="EMBL" id="CAG7634113.1"/>
    </source>
</evidence>
<keyword evidence="1" id="KW-0238">DNA-binding</keyword>
<evidence type="ECO:0000259" key="2">
    <source>
        <dbReference type="PROSITE" id="PS01124"/>
    </source>
</evidence>
<evidence type="ECO:0000256" key="1">
    <source>
        <dbReference type="ARBA" id="ARBA00023125"/>
    </source>
</evidence>
<dbReference type="RefSeq" id="WP_218098333.1">
    <property type="nucleotide sequence ID" value="NZ_CAJVCE010000004.1"/>
</dbReference>
<dbReference type="SMART" id="SM00342">
    <property type="entry name" value="HTH_ARAC"/>
    <property type="match status" value="1"/>
</dbReference>
<protein>
    <submittedName>
        <fullName evidence="3">HTH-type transcriptional activator RhaR</fullName>
    </submittedName>
</protein>
<reference evidence="3 4" key="1">
    <citation type="submission" date="2021-06" db="EMBL/GenBank/DDBJ databases">
        <authorList>
            <person name="Criscuolo A."/>
        </authorList>
    </citation>
    <scope>NUCLEOTIDE SEQUENCE [LARGE SCALE GENOMIC DNA]</scope>
    <source>
        <strain evidence="4">CIP 111802</strain>
    </source>
</reference>
<dbReference type="Pfam" id="PF02311">
    <property type="entry name" value="AraC_binding"/>
    <property type="match status" value="1"/>
</dbReference>
<dbReference type="Pfam" id="PF12833">
    <property type="entry name" value="HTH_18"/>
    <property type="match status" value="1"/>
</dbReference>
<dbReference type="InterPro" id="IPR003313">
    <property type="entry name" value="AraC-bd"/>
</dbReference>
<dbReference type="PANTHER" id="PTHR43280:SF2">
    <property type="entry name" value="HTH-TYPE TRANSCRIPTIONAL REGULATOR EXSA"/>
    <property type="match status" value="1"/>
</dbReference>
<sequence length="283" mass="32778">MPPRDHFFFPGFFTSFHIWSVLYRNAEKGWVYPNHKHPLFEVLYCESGSMSEWVSGVEYRLAAGDFILINSGTLHYPQAHEESRYFNFHFDVEPREVHSLFRRLHKPIVSSEQPPDVKLEIRKWMDRLIELFQSGKEMSFAQKMMLQSNMLQFLAFILEKIISTDVEAGRGASLSKRQIATETAYLLETYGGSESMQISGLSERLNVHRNYITGCFKEVYGVSPKHYLTKVRIEKAKKLLQETTLSIEEIAGELTFSSAAYFCKFFRTHVGITPSQYRSGITI</sequence>
<proteinExistence type="predicted"/>
<organism evidence="3 4">
    <name type="scientific">Paenibacillus allorhizosphaerae</name>
    <dbReference type="NCBI Taxonomy" id="2849866"/>
    <lineage>
        <taxon>Bacteria</taxon>
        <taxon>Bacillati</taxon>
        <taxon>Bacillota</taxon>
        <taxon>Bacilli</taxon>
        <taxon>Bacillales</taxon>
        <taxon>Paenibacillaceae</taxon>
        <taxon>Paenibacillus</taxon>
    </lineage>
</organism>
<comment type="caution">
    <text evidence="3">The sequence shown here is derived from an EMBL/GenBank/DDBJ whole genome shotgun (WGS) entry which is preliminary data.</text>
</comment>
<gene>
    <name evidence="3" type="primary">rhaR_30</name>
    <name evidence="3" type="ORF">PAECIP111802_02015</name>
</gene>
<keyword evidence="4" id="KW-1185">Reference proteome</keyword>
<accession>A0ABM8VF90</accession>
<feature type="domain" description="HTH araC/xylS-type" evidence="2">
    <location>
        <begin position="180"/>
        <end position="280"/>
    </location>
</feature>
<dbReference type="PANTHER" id="PTHR43280">
    <property type="entry name" value="ARAC-FAMILY TRANSCRIPTIONAL REGULATOR"/>
    <property type="match status" value="1"/>
</dbReference>
<name>A0ABM8VF90_9BACL</name>
<dbReference type="InterPro" id="IPR018060">
    <property type="entry name" value="HTH_AraC"/>
</dbReference>
<evidence type="ECO:0000313" key="4">
    <source>
        <dbReference type="Proteomes" id="UP000730618"/>
    </source>
</evidence>
<dbReference type="PROSITE" id="PS01124">
    <property type="entry name" value="HTH_ARAC_FAMILY_2"/>
    <property type="match status" value="1"/>
</dbReference>